<evidence type="ECO:0000313" key="2">
    <source>
        <dbReference type="Proteomes" id="UP000248916"/>
    </source>
</evidence>
<dbReference type="AlphaFoldDB" id="A0A2W7NY56"/>
<comment type="caution">
    <text evidence="1">The sequence shown here is derived from an EMBL/GenBank/DDBJ whole genome shotgun (WGS) entry which is preliminary data.</text>
</comment>
<accession>A0A2W7NY56</accession>
<reference evidence="1 2" key="1">
    <citation type="submission" date="2018-06" db="EMBL/GenBank/DDBJ databases">
        <title>Genomic Encyclopedia of Archaeal and Bacterial Type Strains, Phase II (KMG-II): from individual species to whole genera.</title>
        <authorList>
            <person name="Goeker M."/>
        </authorList>
    </citation>
    <scope>NUCLEOTIDE SEQUENCE [LARGE SCALE GENOMIC DNA]</scope>
    <source>
        <strain evidence="1 2">DSM 22009</strain>
    </source>
</reference>
<keyword evidence="2" id="KW-1185">Reference proteome</keyword>
<proteinExistence type="predicted"/>
<gene>
    <name evidence="1" type="ORF">LX81_00835</name>
</gene>
<dbReference type="EMBL" id="QKZL01000003">
    <property type="protein sequence ID" value="PZX18206.1"/>
    <property type="molecule type" value="Genomic_DNA"/>
</dbReference>
<organism evidence="1 2">
    <name type="scientific">Palleronia aestuarii</name>
    <dbReference type="NCBI Taxonomy" id="568105"/>
    <lineage>
        <taxon>Bacteria</taxon>
        <taxon>Pseudomonadati</taxon>
        <taxon>Pseudomonadota</taxon>
        <taxon>Alphaproteobacteria</taxon>
        <taxon>Rhodobacterales</taxon>
        <taxon>Roseobacteraceae</taxon>
        <taxon>Palleronia</taxon>
    </lineage>
</organism>
<sequence length="74" mass="8269">MFRRMVSEEYSSHDLASAIEHNAATVFVAQGARAFRKGPFMGEKPVPSILAIPFARSFCEPIRLSELDAWAEAR</sequence>
<protein>
    <submittedName>
        <fullName evidence="1">Uncharacterized protein</fullName>
    </submittedName>
</protein>
<dbReference type="Proteomes" id="UP000248916">
    <property type="component" value="Unassembled WGS sequence"/>
</dbReference>
<name>A0A2W7NY56_9RHOB</name>
<evidence type="ECO:0000313" key="1">
    <source>
        <dbReference type="EMBL" id="PZX18206.1"/>
    </source>
</evidence>